<dbReference type="Proteomes" id="UP001598300">
    <property type="component" value="Unassembled WGS sequence"/>
</dbReference>
<accession>A0ABW6DQ99</accession>
<reference evidence="1 2" key="1">
    <citation type="submission" date="2024-09" db="EMBL/GenBank/DDBJ databases">
        <title>The Natural Products Discovery Center: Release of the First 8490 Sequenced Strains for Exploring Actinobacteria Biosynthetic Diversity.</title>
        <authorList>
            <person name="Kalkreuter E."/>
            <person name="Kautsar S.A."/>
            <person name="Yang D."/>
            <person name="Bader C.D."/>
            <person name="Teijaro C.N."/>
            <person name="Fluegel L."/>
            <person name="Davis C.M."/>
            <person name="Simpson J.R."/>
            <person name="Lauterbach L."/>
            <person name="Steele A.D."/>
            <person name="Gui C."/>
            <person name="Meng S."/>
            <person name="Li G."/>
            <person name="Viehrig K."/>
            <person name="Ye F."/>
            <person name="Su P."/>
            <person name="Kiefer A.F."/>
            <person name="Nichols A."/>
            <person name="Cepeda A.J."/>
            <person name="Yan W."/>
            <person name="Fan B."/>
            <person name="Jiang Y."/>
            <person name="Adhikari A."/>
            <person name="Zheng C.-J."/>
            <person name="Schuster L."/>
            <person name="Cowan T.M."/>
            <person name="Smanski M.J."/>
            <person name="Chevrette M.G."/>
            <person name="De Carvalho L.P.S."/>
            <person name="Shen B."/>
        </authorList>
    </citation>
    <scope>NUCLEOTIDE SEQUENCE [LARGE SCALE GENOMIC DNA]</scope>
    <source>
        <strain evidence="1 2">NPDC058584</strain>
    </source>
</reference>
<organism evidence="1 2">
    <name type="scientific">Streptomyces bacillaris</name>
    <dbReference type="NCBI Taxonomy" id="68179"/>
    <lineage>
        <taxon>Bacteria</taxon>
        <taxon>Bacillati</taxon>
        <taxon>Actinomycetota</taxon>
        <taxon>Actinomycetes</taxon>
        <taxon>Kitasatosporales</taxon>
        <taxon>Streptomycetaceae</taxon>
        <taxon>Streptomyces</taxon>
    </lineage>
</organism>
<keyword evidence="2" id="KW-1185">Reference proteome</keyword>
<proteinExistence type="predicted"/>
<evidence type="ECO:0000313" key="1">
    <source>
        <dbReference type="EMBL" id="MFD3956011.1"/>
    </source>
</evidence>
<dbReference type="RefSeq" id="WP_244210283.1">
    <property type="nucleotide sequence ID" value="NZ_JBHVRE010000013.1"/>
</dbReference>
<gene>
    <name evidence="1" type="ORF">ACFWR3_07970</name>
</gene>
<protein>
    <submittedName>
        <fullName evidence="1">Uncharacterized protein</fullName>
    </submittedName>
</protein>
<evidence type="ECO:0000313" key="2">
    <source>
        <dbReference type="Proteomes" id="UP001598300"/>
    </source>
</evidence>
<sequence>MSNIDEQKFGTTLQACGFECTAAEVPPSAPSVAKAIQLVAGMEVEPTSSIDATNQGAQEELDRQWHEKAGPVLTTPGAGEFFILAPGSGGADIGWIAVRDTVGSGLPSRVSAVTGSHEFVALSADGRILCAVSEEEDEYWIVVRSLS</sequence>
<comment type="caution">
    <text evidence="1">The sequence shown here is derived from an EMBL/GenBank/DDBJ whole genome shotgun (WGS) entry which is preliminary data.</text>
</comment>
<name>A0ABW6DQ99_9ACTN</name>
<dbReference type="EMBL" id="JBHXPM010000005">
    <property type="protein sequence ID" value="MFD3956011.1"/>
    <property type="molecule type" value="Genomic_DNA"/>
</dbReference>